<protein>
    <recommendedName>
        <fullName evidence="11">Transmembrane protein 168</fullName>
    </recommendedName>
</protein>
<dbReference type="PANTHER" id="PTHR14437">
    <property type="entry name" value="TRANSMEMBRANE PROTEIN 168"/>
    <property type="match status" value="1"/>
</dbReference>
<feature type="transmembrane region" description="Helical" evidence="8">
    <location>
        <begin position="198"/>
        <end position="218"/>
    </location>
</feature>
<dbReference type="GO" id="GO:0031965">
    <property type="term" value="C:nuclear membrane"/>
    <property type="evidence" value="ECO:0007669"/>
    <property type="project" value="UniProtKB-SubCell"/>
</dbReference>
<feature type="transmembrane region" description="Helical" evidence="8">
    <location>
        <begin position="149"/>
        <end position="168"/>
    </location>
</feature>
<dbReference type="EMBL" id="JBHFQA010000009">
    <property type="protein sequence ID" value="KAL2093273.1"/>
    <property type="molecule type" value="Genomic_DNA"/>
</dbReference>
<feature type="transmembrane region" description="Helical" evidence="8">
    <location>
        <begin position="265"/>
        <end position="285"/>
    </location>
</feature>
<keyword evidence="5 8" id="KW-0472">Membrane</keyword>
<gene>
    <name evidence="9" type="ORF">ACEWY4_010585</name>
</gene>
<keyword evidence="4 8" id="KW-1133">Transmembrane helix</keyword>
<name>A0ABD1K2X0_9TELE</name>
<dbReference type="InterPro" id="IPR029713">
    <property type="entry name" value="TMEM168"/>
</dbReference>
<dbReference type="PANTHER" id="PTHR14437:SF3">
    <property type="entry name" value="TRANSMEMBRANE PROTEIN 168"/>
    <property type="match status" value="1"/>
</dbReference>
<dbReference type="CDD" id="cd21494">
    <property type="entry name" value="TMEM168"/>
    <property type="match status" value="1"/>
</dbReference>
<evidence type="ECO:0000256" key="5">
    <source>
        <dbReference type="ARBA" id="ARBA00023136"/>
    </source>
</evidence>
<keyword evidence="3 8" id="KW-0812">Transmembrane</keyword>
<evidence type="ECO:0000256" key="7">
    <source>
        <dbReference type="ARBA" id="ARBA00023242"/>
    </source>
</evidence>
<evidence type="ECO:0000313" key="10">
    <source>
        <dbReference type="Proteomes" id="UP001591681"/>
    </source>
</evidence>
<evidence type="ECO:0000256" key="4">
    <source>
        <dbReference type="ARBA" id="ARBA00022989"/>
    </source>
</evidence>
<accession>A0ABD1K2X0</accession>
<feature type="transmembrane region" description="Helical" evidence="8">
    <location>
        <begin position="92"/>
        <end position="108"/>
    </location>
</feature>
<keyword evidence="6" id="KW-0325">Glycoprotein</keyword>
<evidence type="ECO:0000256" key="6">
    <source>
        <dbReference type="ARBA" id="ARBA00023180"/>
    </source>
</evidence>
<keyword evidence="7" id="KW-0539">Nucleus</keyword>
<comment type="similarity">
    <text evidence="2">Belongs to the TMEM168 family.</text>
</comment>
<dbReference type="Proteomes" id="UP001591681">
    <property type="component" value="Unassembled WGS sequence"/>
</dbReference>
<organism evidence="9 10">
    <name type="scientific">Coilia grayii</name>
    <name type="common">Gray's grenadier anchovy</name>
    <dbReference type="NCBI Taxonomy" id="363190"/>
    <lineage>
        <taxon>Eukaryota</taxon>
        <taxon>Metazoa</taxon>
        <taxon>Chordata</taxon>
        <taxon>Craniata</taxon>
        <taxon>Vertebrata</taxon>
        <taxon>Euteleostomi</taxon>
        <taxon>Actinopterygii</taxon>
        <taxon>Neopterygii</taxon>
        <taxon>Teleostei</taxon>
        <taxon>Clupei</taxon>
        <taxon>Clupeiformes</taxon>
        <taxon>Clupeoidei</taxon>
        <taxon>Engraulidae</taxon>
        <taxon>Coilinae</taxon>
        <taxon>Coilia</taxon>
    </lineage>
</organism>
<dbReference type="AlphaFoldDB" id="A0ABD1K2X0"/>
<sequence length="697" mass="78326">MCRLLKYCFSHCLYAAMTRLKEIGKDINMWTSVHCLGYLSNLSLFVAICLGLYVMWEITANTIILVILILGLFALGIASIFYYYFSMETVSLCLIHILFGFLLGLLSFHHPNVDVKEQATQYLLLTSIITYTVWALLERVCGIAKPKSVFLTSYEVLELIGFSVSSTFVLTDKSASVCFLSAAFGVLLVTLRTKSFLALPNAICFVSISAHVFFVSYLFDTSPFALACFFVRLLCQPLLDVYFSGLSAVERWQPLLLQAGLWRRLSLLPLLTVEVGFFVLAGVKLGHLEVWYLLIPGFFVFGVFWVICHVVLIITLWAFHSKLSDCQRVLSGQRSDVNGLERVMTSKGMRHFCLISQRLAFFCVVSTIILGAFSWQWSNMLYISVFLLVCSLESLAHGLFHELGSYLGGTAVGYAVVVPTNYCSPDGQPTLLPPDQVQALNLRSTTMLNNVQRFFSHHVIETFGCDYSTSGMTLEGLQAKLRSFLESATADGPRHDTYVVFYSGHTHRSGDWALAGGETLRLEDILGFWREKNMGHCSRLVVVLDTDNSLPWVRAARQVEDVYVAVQGASLARTRDEELQDAAQLGDFTAEWVEFNCNPASAIRWTERGRAVQAAYGLSRNWGDYKLHLPTGNDVANHWRLNFPRITYPVVQLAHWSGGLNLFWTCSLCLKCLRRMKLNWFPPAVLDTGQGFKLVKS</sequence>
<evidence type="ECO:0000256" key="3">
    <source>
        <dbReference type="ARBA" id="ARBA00022692"/>
    </source>
</evidence>
<evidence type="ECO:0008006" key="11">
    <source>
        <dbReference type="Google" id="ProtNLM"/>
    </source>
</evidence>
<evidence type="ECO:0000313" key="9">
    <source>
        <dbReference type="EMBL" id="KAL2093273.1"/>
    </source>
</evidence>
<keyword evidence="10" id="KW-1185">Reference proteome</keyword>
<feature type="transmembrane region" description="Helical" evidence="8">
    <location>
        <begin position="35"/>
        <end position="56"/>
    </location>
</feature>
<feature type="transmembrane region" description="Helical" evidence="8">
    <location>
        <begin position="62"/>
        <end position="85"/>
    </location>
</feature>
<feature type="transmembrane region" description="Helical" evidence="8">
    <location>
        <begin position="291"/>
        <end position="319"/>
    </location>
</feature>
<evidence type="ECO:0000256" key="8">
    <source>
        <dbReference type="SAM" id="Phobius"/>
    </source>
</evidence>
<comment type="subcellular location">
    <subcellularLocation>
        <location evidence="1">Nucleus membrane</location>
        <topology evidence="1">Multi-pass membrane protein</topology>
    </subcellularLocation>
</comment>
<evidence type="ECO:0000256" key="2">
    <source>
        <dbReference type="ARBA" id="ARBA00007329"/>
    </source>
</evidence>
<feature type="transmembrane region" description="Helical" evidence="8">
    <location>
        <begin position="120"/>
        <end position="137"/>
    </location>
</feature>
<proteinExistence type="inferred from homology"/>
<reference evidence="9 10" key="1">
    <citation type="submission" date="2024-09" db="EMBL/GenBank/DDBJ databases">
        <title>A chromosome-level genome assembly of Gray's grenadier anchovy, Coilia grayii.</title>
        <authorList>
            <person name="Fu Z."/>
        </authorList>
    </citation>
    <scope>NUCLEOTIDE SEQUENCE [LARGE SCALE GENOMIC DNA]</scope>
    <source>
        <strain evidence="9">G4</strain>
        <tissue evidence="9">Muscle</tissue>
    </source>
</reference>
<evidence type="ECO:0000256" key="1">
    <source>
        <dbReference type="ARBA" id="ARBA00004232"/>
    </source>
</evidence>
<feature type="transmembrane region" description="Helical" evidence="8">
    <location>
        <begin position="352"/>
        <end position="375"/>
    </location>
</feature>
<comment type="caution">
    <text evidence="9">The sequence shown here is derived from an EMBL/GenBank/DDBJ whole genome shotgun (WGS) entry which is preliminary data.</text>
</comment>